<dbReference type="PIRSF" id="PIRSF007871">
    <property type="entry name" value="Cox20"/>
    <property type="match status" value="1"/>
</dbReference>
<evidence type="ECO:0000256" key="9">
    <source>
        <dbReference type="PIRNR" id="PIRNR007871"/>
    </source>
</evidence>
<evidence type="ECO:0000256" key="10">
    <source>
        <dbReference type="SAM" id="Coils"/>
    </source>
</evidence>
<comment type="function">
    <text evidence="9">Involved in the assembly of the cytochrome c oxidase complex.</text>
</comment>
<proteinExistence type="inferred from homology"/>
<evidence type="ECO:0000313" key="14">
    <source>
        <dbReference type="Proteomes" id="UP000256690"/>
    </source>
</evidence>
<dbReference type="GeneID" id="38113800"/>
<dbReference type="GO" id="GO:0005743">
    <property type="term" value="C:mitochondrial inner membrane"/>
    <property type="evidence" value="ECO:0007669"/>
    <property type="project" value="UniProtKB-SubCell"/>
</dbReference>
<evidence type="ECO:0000256" key="5">
    <source>
        <dbReference type="ARBA" id="ARBA00022792"/>
    </source>
</evidence>
<evidence type="ECO:0000256" key="1">
    <source>
        <dbReference type="ARBA" id="ARBA00004273"/>
    </source>
</evidence>
<dbReference type="EMBL" id="PVWQ01000003">
    <property type="protein sequence ID" value="RDW86788.1"/>
    <property type="molecule type" value="Genomic_DNA"/>
</dbReference>
<keyword evidence="14" id="KW-1185">Reference proteome</keyword>
<name>A0A3D8SLV6_9EURO</name>
<gene>
    <name evidence="13" type="ORF">DSM5745_03430</name>
</gene>
<evidence type="ECO:0000256" key="12">
    <source>
        <dbReference type="SAM" id="Phobius"/>
    </source>
</evidence>
<reference evidence="13 14" key="1">
    <citation type="journal article" date="2018" name="IMA Fungus">
        <title>IMA Genome-F 9: Draft genome sequence of Annulohypoxylon stygium, Aspergillus mulundensis, Berkeleyomyces basicola (syn. Thielaviopsis basicola), Ceratocystis smalleyi, two Cercospora beticola strains, Coleophoma cylindrospora, Fusarium fracticaudum, Phialophora cf. hyalina, and Morchella septimelata.</title>
        <authorList>
            <person name="Wingfield B.D."/>
            <person name="Bills G.F."/>
            <person name="Dong Y."/>
            <person name="Huang W."/>
            <person name="Nel W.J."/>
            <person name="Swalarsk-Parry B.S."/>
            <person name="Vaghefi N."/>
            <person name="Wilken P.M."/>
            <person name="An Z."/>
            <person name="de Beer Z.W."/>
            <person name="De Vos L."/>
            <person name="Chen L."/>
            <person name="Duong T.A."/>
            <person name="Gao Y."/>
            <person name="Hammerbacher A."/>
            <person name="Kikkert J.R."/>
            <person name="Li Y."/>
            <person name="Li H."/>
            <person name="Li K."/>
            <person name="Li Q."/>
            <person name="Liu X."/>
            <person name="Ma X."/>
            <person name="Naidoo K."/>
            <person name="Pethybridge S.J."/>
            <person name="Sun J."/>
            <person name="Steenkamp E.T."/>
            <person name="van der Nest M.A."/>
            <person name="van Wyk S."/>
            <person name="Wingfield M.J."/>
            <person name="Xiong C."/>
            <person name="Yue Q."/>
            <person name="Zhang X."/>
        </authorList>
    </citation>
    <scope>NUCLEOTIDE SEQUENCE [LARGE SCALE GENOMIC DNA]</scope>
    <source>
        <strain evidence="13 14">DSM 5745</strain>
    </source>
</reference>
<comment type="similarity">
    <text evidence="2 9">Belongs to the COX20 family.</text>
</comment>
<comment type="caution">
    <text evidence="13">The sequence shown here is derived from an EMBL/GenBank/DDBJ whole genome shotgun (WGS) entry which is preliminary data.</text>
</comment>
<evidence type="ECO:0000256" key="6">
    <source>
        <dbReference type="ARBA" id="ARBA00022989"/>
    </source>
</evidence>
<keyword evidence="4 12" id="KW-0812">Transmembrane</keyword>
<dbReference type="OrthoDB" id="14603at2759"/>
<dbReference type="RefSeq" id="XP_026606312.1">
    <property type="nucleotide sequence ID" value="XM_026745446.1"/>
</dbReference>
<dbReference type="PANTHER" id="PTHR31586">
    <property type="entry name" value="CYTOCHROME C OXIDASE PROTEIN 20"/>
    <property type="match status" value="1"/>
</dbReference>
<feature type="transmembrane region" description="Helical" evidence="12">
    <location>
        <begin position="95"/>
        <end position="112"/>
    </location>
</feature>
<evidence type="ECO:0000256" key="8">
    <source>
        <dbReference type="ARBA" id="ARBA00023136"/>
    </source>
</evidence>
<keyword evidence="6 12" id="KW-1133">Transmembrane helix</keyword>
<evidence type="ECO:0000256" key="4">
    <source>
        <dbReference type="ARBA" id="ARBA00022692"/>
    </source>
</evidence>
<keyword evidence="7 9" id="KW-0496">Mitochondrion</keyword>
<comment type="subcellular location">
    <subcellularLocation>
        <location evidence="1 9">Mitochondrion inner membrane</location>
    </subcellularLocation>
</comment>
<keyword evidence="10" id="KW-0175">Coiled coil</keyword>
<dbReference type="InterPro" id="IPR022533">
    <property type="entry name" value="Cox20"/>
</dbReference>
<feature type="region of interest" description="Disordered" evidence="11">
    <location>
        <begin position="1"/>
        <end position="31"/>
    </location>
</feature>
<dbReference type="PANTHER" id="PTHR31586:SF1">
    <property type="entry name" value="CYTOCHROME C OXIDASE ASSEMBLY PROTEIN COX20, MITOCHONDRIAL"/>
    <property type="match status" value="1"/>
</dbReference>
<organism evidence="13 14">
    <name type="scientific">Aspergillus mulundensis</name>
    <dbReference type="NCBI Taxonomy" id="1810919"/>
    <lineage>
        <taxon>Eukaryota</taxon>
        <taxon>Fungi</taxon>
        <taxon>Dikarya</taxon>
        <taxon>Ascomycota</taxon>
        <taxon>Pezizomycotina</taxon>
        <taxon>Eurotiomycetes</taxon>
        <taxon>Eurotiomycetidae</taxon>
        <taxon>Eurotiales</taxon>
        <taxon>Aspergillaceae</taxon>
        <taxon>Aspergillus</taxon>
        <taxon>Aspergillus subgen. Nidulantes</taxon>
    </lineage>
</organism>
<dbReference type="Proteomes" id="UP000256690">
    <property type="component" value="Unassembled WGS sequence"/>
</dbReference>
<evidence type="ECO:0000313" key="13">
    <source>
        <dbReference type="EMBL" id="RDW86788.1"/>
    </source>
</evidence>
<feature type="compositionally biased region" description="Polar residues" evidence="11">
    <location>
        <begin position="18"/>
        <end position="29"/>
    </location>
</feature>
<sequence length="193" mass="21541">MADDSREPTKTSEVMDATEQTSKLPSQPKTKYELPKSQVGKLWEAFGSPEDQVNMLPTAHGKKANDNSLTEAWKTFDVNKNASTFYKTSCGRSSLLYGIGAAFGIGGVRGVLGGMRSIPSACNWAAGAFVVTALASFEFCRYNRIQELDNMKQAVQMMQELKLKKQREKEEKAAAEAARLAEDERKRKSWKFW</sequence>
<feature type="compositionally biased region" description="Basic and acidic residues" evidence="11">
    <location>
        <begin position="1"/>
        <end position="10"/>
    </location>
</feature>
<protein>
    <recommendedName>
        <fullName evidence="3 9">Cytochrome c oxidase assembly protein COX20, mitochondrial</fullName>
    </recommendedName>
</protein>
<feature type="coiled-coil region" evidence="10">
    <location>
        <begin position="148"/>
        <end position="187"/>
    </location>
</feature>
<evidence type="ECO:0000256" key="3">
    <source>
        <dbReference type="ARBA" id="ARBA00017689"/>
    </source>
</evidence>
<accession>A0A3D8SLV6</accession>
<evidence type="ECO:0000256" key="11">
    <source>
        <dbReference type="SAM" id="MobiDB-lite"/>
    </source>
</evidence>
<dbReference type="AlphaFoldDB" id="A0A3D8SLV6"/>
<keyword evidence="5 9" id="KW-0999">Mitochondrion inner membrane</keyword>
<evidence type="ECO:0000256" key="2">
    <source>
        <dbReference type="ARBA" id="ARBA00009575"/>
    </source>
</evidence>
<keyword evidence="8 9" id="KW-0472">Membrane</keyword>
<dbReference type="Pfam" id="PF12597">
    <property type="entry name" value="Cox20"/>
    <property type="match status" value="1"/>
</dbReference>
<dbReference type="GO" id="GO:0033617">
    <property type="term" value="P:mitochondrial respiratory chain complex IV assembly"/>
    <property type="evidence" value="ECO:0007669"/>
    <property type="project" value="InterPro"/>
</dbReference>
<feature type="transmembrane region" description="Helical" evidence="12">
    <location>
        <begin position="124"/>
        <end position="142"/>
    </location>
</feature>
<evidence type="ECO:0000256" key="7">
    <source>
        <dbReference type="ARBA" id="ARBA00023128"/>
    </source>
</evidence>